<dbReference type="KEGG" id="nano:G5V58_09415"/>
<feature type="transmembrane region" description="Helical" evidence="1">
    <location>
        <begin position="197"/>
        <end position="213"/>
    </location>
</feature>
<dbReference type="Proteomes" id="UP000502996">
    <property type="component" value="Chromosome"/>
</dbReference>
<reference evidence="2 3" key="1">
    <citation type="submission" date="2020-02" db="EMBL/GenBank/DDBJ databases">
        <title>Full genome sequence of Nocardioides sp. R-3366.</title>
        <authorList>
            <person name="Im W.-T."/>
        </authorList>
    </citation>
    <scope>NUCLEOTIDE SEQUENCE [LARGE SCALE GENOMIC DNA]</scope>
    <source>
        <strain evidence="2 3">R-3366</strain>
    </source>
</reference>
<dbReference type="RefSeq" id="WP_165231498.1">
    <property type="nucleotide sequence ID" value="NZ_CP049257.1"/>
</dbReference>
<organism evidence="2 3">
    <name type="scientific">Nocardioides anomalus</name>
    <dbReference type="NCBI Taxonomy" id="2712223"/>
    <lineage>
        <taxon>Bacteria</taxon>
        <taxon>Bacillati</taxon>
        <taxon>Actinomycetota</taxon>
        <taxon>Actinomycetes</taxon>
        <taxon>Propionibacteriales</taxon>
        <taxon>Nocardioidaceae</taxon>
        <taxon>Nocardioides</taxon>
    </lineage>
</organism>
<keyword evidence="1" id="KW-0812">Transmembrane</keyword>
<feature type="transmembrane region" description="Helical" evidence="1">
    <location>
        <begin position="219"/>
        <end position="238"/>
    </location>
</feature>
<accession>A0A6G6WD31</accession>
<name>A0A6G6WD31_9ACTN</name>
<evidence type="ECO:0000256" key="1">
    <source>
        <dbReference type="SAM" id="Phobius"/>
    </source>
</evidence>
<sequence length="327" mass="35399">MSAPGTTVRAVTVDRRRHRRIVLDLVVDLTRHRPARWWVGAALLTLFAIGAGRQVWYAGPAVAVPVVLLQLLVWWLRAARSAADGLAVGQTVSTGWAADGELVVTDVTGQYRLPRGSVLLVRRSGRNANVYGRSLQFVIPGELLSDDDVAFLEGHAAGPGPVATSPSGLARSLRVTEEVQTHLVADATWTVVRTADFLLPYVGAAGFALLGLLTTWAGFLWLAGALLALAVPAAVRFVRWRRAFRAAFPIGRVLHAEVTPEHLAVETQHGTQVLAWDNFAAVSSTDHNVLLRHRRRAFGAARTTLLPLGLFRPEDIHQLAASVGGRR</sequence>
<keyword evidence="3" id="KW-1185">Reference proteome</keyword>
<feature type="transmembrane region" description="Helical" evidence="1">
    <location>
        <begin position="35"/>
        <end position="51"/>
    </location>
</feature>
<protein>
    <submittedName>
        <fullName evidence="2">Uncharacterized protein</fullName>
    </submittedName>
</protein>
<proteinExistence type="predicted"/>
<feature type="transmembrane region" description="Helical" evidence="1">
    <location>
        <begin position="57"/>
        <end position="76"/>
    </location>
</feature>
<keyword evidence="1" id="KW-0472">Membrane</keyword>
<gene>
    <name evidence="2" type="ORF">G5V58_09415</name>
</gene>
<keyword evidence="1" id="KW-1133">Transmembrane helix</keyword>
<dbReference type="AlphaFoldDB" id="A0A6G6WD31"/>
<evidence type="ECO:0000313" key="3">
    <source>
        <dbReference type="Proteomes" id="UP000502996"/>
    </source>
</evidence>
<evidence type="ECO:0000313" key="2">
    <source>
        <dbReference type="EMBL" id="QIG42950.1"/>
    </source>
</evidence>
<dbReference type="EMBL" id="CP049257">
    <property type="protein sequence ID" value="QIG42950.1"/>
    <property type="molecule type" value="Genomic_DNA"/>
</dbReference>